<dbReference type="SUPFAM" id="SSF52172">
    <property type="entry name" value="CheY-like"/>
    <property type="match status" value="1"/>
</dbReference>
<dbReference type="PANTHER" id="PTHR43289:SF30">
    <property type="entry name" value="NON-SPECIFIC SERINE_THREONINE PROTEIN KINASE"/>
    <property type="match status" value="1"/>
</dbReference>
<dbReference type="AlphaFoldDB" id="A0A5C5ZB30"/>
<dbReference type="CDD" id="cd14014">
    <property type="entry name" value="STKc_PknB_like"/>
    <property type="match status" value="1"/>
</dbReference>
<dbReference type="InterPro" id="IPR017441">
    <property type="entry name" value="Protein_kinase_ATP_BS"/>
</dbReference>
<evidence type="ECO:0000259" key="8">
    <source>
        <dbReference type="PROSITE" id="PS50011"/>
    </source>
</evidence>
<dbReference type="InterPro" id="IPR008271">
    <property type="entry name" value="Ser/Thr_kinase_AS"/>
</dbReference>
<evidence type="ECO:0000256" key="2">
    <source>
        <dbReference type="ARBA" id="ARBA00022741"/>
    </source>
</evidence>
<sequence>MRILIADDNPMWIKVLQTNTAAWGFQPVCANDGEEALEIIARSDSPRIAILDWQMPKVEGIEVCRRIKSDAERPYTYVVLLTSRDSKEDIVSGLDAGADDYLTKPVDLDVLKLRLSAARRIVEAIPPKGWSRPRVDGYEVKHVLGRGAFSTVWEAVHVASGRPTALKILRVDLASEKVFERFAREIRVMQELDHPYLAKIYDSRIDSSMGYYAMDLIRGGTLYQYIHDHKLPAVRIIRMIAQVCEGLQHAHDRGIVHRDMKLSNVMVTKSGMPKVVDFGLGKSMFKTPKEDLLQTLDGSVIGTPLFMSPEQARGEANSLDQRSDIYSTAILLYILLLKKHPHAISPQNREATIKEIAHGPVRPPREVKANFSSALERILLKALHPLREERYQRAGDFAADLNEFLEQRANRDSGYAKRQGAKPEKAE</sequence>
<dbReference type="CDD" id="cd17574">
    <property type="entry name" value="REC_OmpR"/>
    <property type="match status" value="1"/>
</dbReference>
<protein>
    <submittedName>
        <fullName evidence="10">Serine/threonine-protein kinase PknB</fullName>
        <ecNumber evidence="10">2.7.11.1</ecNumber>
    </submittedName>
</protein>
<dbReference type="PANTHER" id="PTHR43289">
    <property type="entry name" value="MITOGEN-ACTIVATED PROTEIN KINASE KINASE KINASE 20-RELATED"/>
    <property type="match status" value="1"/>
</dbReference>
<evidence type="ECO:0000256" key="5">
    <source>
        <dbReference type="PROSITE-ProRule" id="PRU00169"/>
    </source>
</evidence>
<dbReference type="Gene3D" id="1.10.510.10">
    <property type="entry name" value="Transferase(Phosphotransferase) domain 1"/>
    <property type="match status" value="1"/>
</dbReference>
<evidence type="ECO:0000313" key="10">
    <source>
        <dbReference type="EMBL" id="TWT84365.1"/>
    </source>
</evidence>
<dbReference type="EC" id="2.7.11.1" evidence="10"/>
<evidence type="ECO:0000259" key="9">
    <source>
        <dbReference type="PROSITE" id="PS50110"/>
    </source>
</evidence>
<dbReference type="InterPro" id="IPR001789">
    <property type="entry name" value="Sig_transdc_resp-reg_receiver"/>
</dbReference>
<evidence type="ECO:0000313" key="11">
    <source>
        <dbReference type="Proteomes" id="UP000315010"/>
    </source>
</evidence>
<reference evidence="10 11" key="1">
    <citation type="submission" date="2019-02" db="EMBL/GenBank/DDBJ databases">
        <title>Deep-cultivation of Planctomycetes and their phenomic and genomic characterization uncovers novel biology.</title>
        <authorList>
            <person name="Wiegand S."/>
            <person name="Jogler M."/>
            <person name="Boedeker C."/>
            <person name="Pinto D."/>
            <person name="Vollmers J."/>
            <person name="Rivas-Marin E."/>
            <person name="Kohn T."/>
            <person name="Peeters S.H."/>
            <person name="Heuer A."/>
            <person name="Rast P."/>
            <person name="Oberbeckmann S."/>
            <person name="Bunk B."/>
            <person name="Jeske O."/>
            <person name="Meyerdierks A."/>
            <person name="Storesund J.E."/>
            <person name="Kallscheuer N."/>
            <person name="Luecker S."/>
            <person name="Lage O.M."/>
            <person name="Pohl T."/>
            <person name="Merkel B.J."/>
            <person name="Hornburger P."/>
            <person name="Mueller R.-W."/>
            <person name="Bruemmer F."/>
            <person name="Labrenz M."/>
            <person name="Spormann A.M."/>
            <person name="Op Den Camp H."/>
            <person name="Overmann J."/>
            <person name="Amann R."/>
            <person name="Jetten M.S.M."/>
            <person name="Mascher T."/>
            <person name="Medema M.H."/>
            <person name="Devos D.P."/>
            <person name="Kaster A.-K."/>
            <person name="Ovreas L."/>
            <person name="Rohde M."/>
            <person name="Galperin M.Y."/>
            <person name="Jogler C."/>
        </authorList>
    </citation>
    <scope>NUCLEOTIDE SEQUENCE [LARGE SCALE GENOMIC DNA]</scope>
    <source>
        <strain evidence="10 11">CA13</strain>
    </source>
</reference>
<keyword evidence="4 6" id="KW-0067">ATP-binding</keyword>
<dbReference type="InterPro" id="IPR011009">
    <property type="entry name" value="Kinase-like_dom_sf"/>
</dbReference>
<dbReference type="GO" id="GO:0004674">
    <property type="term" value="F:protein serine/threonine kinase activity"/>
    <property type="evidence" value="ECO:0007669"/>
    <property type="project" value="UniProtKB-EC"/>
</dbReference>
<dbReference type="InterPro" id="IPR000719">
    <property type="entry name" value="Prot_kinase_dom"/>
</dbReference>
<dbReference type="PROSITE" id="PS50110">
    <property type="entry name" value="RESPONSE_REGULATORY"/>
    <property type="match status" value="1"/>
</dbReference>
<dbReference type="OrthoDB" id="6111975at2"/>
<gene>
    <name evidence="10" type="primary">pknB_21</name>
    <name evidence="10" type="ORF">CA13_58430</name>
</gene>
<feature type="modified residue" description="4-aspartylphosphate" evidence="5">
    <location>
        <position position="52"/>
    </location>
</feature>
<dbReference type="SMART" id="SM00220">
    <property type="entry name" value="S_TKc"/>
    <property type="match status" value="1"/>
</dbReference>
<dbReference type="Proteomes" id="UP000315010">
    <property type="component" value="Unassembled WGS sequence"/>
</dbReference>
<keyword evidence="11" id="KW-1185">Reference proteome</keyword>
<keyword evidence="1 10" id="KW-0808">Transferase</keyword>
<dbReference type="GO" id="GO:0000160">
    <property type="term" value="P:phosphorelay signal transduction system"/>
    <property type="evidence" value="ECO:0007669"/>
    <property type="project" value="InterPro"/>
</dbReference>
<feature type="domain" description="Response regulatory" evidence="9">
    <location>
        <begin position="2"/>
        <end position="119"/>
    </location>
</feature>
<evidence type="ECO:0000256" key="1">
    <source>
        <dbReference type="ARBA" id="ARBA00022679"/>
    </source>
</evidence>
<evidence type="ECO:0000256" key="7">
    <source>
        <dbReference type="SAM" id="MobiDB-lite"/>
    </source>
</evidence>
<dbReference type="SUPFAM" id="SSF56112">
    <property type="entry name" value="Protein kinase-like (PK-like)"/>
    <property type="match status" value="1"/>
</dbReference>
<dbReference type="EMBL" id="SJPJ01000001">
    <property type="protein sequence ID" value="TWT84365.1"/>
    <property type="molecule type" value="Genomic_DNA"/>
</dbReference>
<keyword evidence="3 10" id="KW-0418">Kinase</keyword>
<name>A0A5C5ZB30_9BACT</name>
<dbReference type="SMART" id="SM00448">
    <property type="entry name" value="REC"/>
    <property type="match status" value="1"/>
</dbReference>
<dbReference type="PROSITE" id="PS00108">
    <property type="entry name" value="PROTEIN_KINASE_ST"/>
    <property type="match status" value="1"/>
</dbReference>
<feature type="region of interest" description="Disordered" evidence="7">
    <location>
        <begin position="408"/>
        <end position="427"/>
    </location>
</feature>
<organism evidence="10 11">
    <name type="scientific">Novipirellula herctigrandis</name>
    <dbReference type="NCBI Taxonomy" id="2527986"/>
    <lineage>
        <taxon>Bacteria</taxon>
        <taxon>Pseudomonadati</taxon>
        <taxon>Planctomycetota</taxon>
        <taxon>Planctomycetia</taxon>
        <taxon>Pirellulales</taxon>
        <taxon>Pirellulaceae</taxon>
        <taxon>Novipirellula</taxon>
    </lineage>
</organism>
<keyword evidence="5" id="KW-0597">Phosphoprotein</keyword>
<feature type="binding site" evidence="6">
    <location>
        <position position="167"/>
    </location>
    <ligand>
        <name>ATP</name>
        <dbReference type="ChEBI" id="CHEBI:30616"/>
    </ligand>
</feature>
<comment type="caution">
    <text evidence="10">The sequence shown here is derived from an EMBL/GenBank/DDBJ whole genome shotgun (WGS) entry which is preliminary data.</text>
</comment>
<dbReference type="Pfam" id="PF00072">
    <property type="entry name" value="Response_reg"/>
    <property type="match status" value="1"/>
</dbReference>
<evidence type="ECO:0000256" key="4">
    <source>
        <dbReference type="ARBA" id="ARBA00022840"/>
    </source>
</evidence>
<accession>A0A5C5ZB30</accession>
<keyword evidence="2 6" id="KW-0547">Nucleotide-binding</keyword>
<dbReference type="Pfam" id="PF00069">
    <property type="entry name" value="Pkinase"/>
    <property type="match status" value="1"/>
</dbReference>
<dbReference type="Gene3D" id="3.40.50.2300">
    <property type="match status" value="1"/>
</dbReference>
<dbReference type="GO" id="GO:0005524">
    <property type="term" value="F:ATP binding"/>
    <property type="evidence" value="ECO:0007669"/>
    <property type="project" value="UniProtKB-UniRule"/>
</dbReference>
<proteinExistence type="predicted"/>
<feature type="domain" description="Protein kinase" evidence="8">
    <location>
        <begin position="138"/>
        <end position="405"/>
    </location>
</feature>
<evidence type="ECO:0000256" key="3">
    <source>
        <dbReference type="ARBA" id="ARBA00022777"/>
    </source>
</evidence>
<dbReference type="InterPro" id="IPR011006">
    <property type="entry name" value="CheY-like_superfamily"/>
</dbReference>
<dbReference type="PROSITE" id="PS00107">
    <property type="entry name" value="PROTEIN_KINASE_ATP"/>
    <property type="match status" value="1"/>
</dbReference>
<evidence type="ECO:0000256" key="6">
    <source>
        <dbReference type="PROSITE-ProRule" id="PRU10141"/>
    </source>
</evidence>
<dbReference type="RefSeq" id="WP_146402052.1">
    <property type="nucleotide sequence ID" value="NZ_SJPJ01000001.1"/>
</dbReference>
<dbReference type="PROSITE" id="PS50011">
    <property type="entry name" value="PROTEIN_KINASE_DOM"/>
    <property type="match status" value="1"/>
</dbReference>